<keyword evidence="7" id="KW-1185">Reference proteome</keyword>
<dbReference type="GO" id="GO:0004497">
    <property type="term" value="F:monooxygenase activity"/>
    <property type="evidence" value="ECO:0007669"/>
    <property type="project" value="InterPro"/>
</dbReference>
<keyword evidence="4" id="KW-0560">Oxidoreductase</keyword>
<dbReference type="GO" id="GO:0020037">
    <property type="term" value="F:heme binding"/>
    <property type="evidence" value="ECO:0007669"/>
    <property type="project" value="InterPro"/>
</dbReference>
<reference evidence="7" key="2">
    <citation type="submission" date="2015-01" db="EMBL/GenBank/DDBJ databases">
        <title>Evolutionary Origins and Diversification of the Mycorrhizal Mutualists.</title>
        <authorList>
            <consortium name="DOE Joint Genome Institute"/>
            <consortium name="Mycorrhizal Genomics Consortium"/>
            <person name="Kohler A."/>
            <person name="Kuo A."/>
            <person name="Nagy L.G."/>
            <person name="Floudas D."/>
            <person name="Copeland A."/>
            <person name="Barry K.W."/>
            <person name="Cichocki N."/>
            <person name="Veneault-Fourrey C."/>
            <person name="LaButti K."/>
            <person name="Lindquist E.A."/>
            <person name="Lipzen A."/>
            <person name="Lundell T."/>
            <person name="Morin E."/>
            <person name="Murat C."/>
            <person name="Riley R."/>
            <person name="Ohm R."/>
            <person name="Sun H."/>
            <person name="Tunlid A."/>
            <person name="Henrissat B."/>
            <person name="Grigoriev I.V."/>
            <person name="Hibbett D.S."/>
            <person name="Martin F."/>
        </authorList>
    </citation>
    <scope>NUCLEOTIDE SEQUENCE [LARGE SCALE GENOMIC DNA]</scope>
    <source>
        <strain evidence="7">MAFF 305830</strain>
    </source>
</reference>
<dbReference type="STRING" id="933852.A0A0C3ADD4"/>
<dbReference type="AlphaFoldDB" id="A0A0C3ADD4"/>
<evidence type="ECO:0008006" key="8">
    <source>
        <dbReference type="Google" id="ProtNLM"/>
    </source>
</evidence>
<dbReference type="CDD" id="cd11041">
    <property type="entry name" value="CYP503A1-like"/>
    <property type="match status" value="1"/>
</dbReference>
<dbReference type="Gene3D" id="1.10.630.10">
    <property type="entry name" value="Cytochrome P450"/>
    <property type="match status" value="1"/>
</dbReference>
<dbReference type="Pfam" id="PF00067">
    <property type="entry name" value="p450"/>
    <property type="match status" value="1"/>
</dbReference>
<dbReference type="PANTHER" id="PTHR46206">
    <property type="entry name" value="CYTOCHROME P450"/>
    <property type="match status" value="1"/>
</dbReference>
<dbReference type="InterPro" id="IPR001128">
    <property type="entry name" value="Cyt_P450"/>
</dbReference>
<comment type="cofactor">
    <cofactor evidence="1">
        <name>heme</name>
        <dbReference type="ChEBI" id="CHEBI:30413"/>
    </cofactor>
</comment>
<evidence type="ECO:0000256" key="1">
    <source>
        <dbReference type="ARBA" id="ARBA00001971"/>
    </source>
</evidence>
<keyword evidence="3" id="KW-0479">Metal-binding</keyword>
<evidence type="ECO:0000313" key="7">
    <source>
        <dbReference type="Proteomes" id="UP000054097"/>
    </source>
</evidence>
<dbReference type="EMBL" id="KN824351">
    <property type="protein sequence ID" value="KIM22630.1"/>
    <property type="molecule type" value="Genomic_DNA"/>
</dbReference>
<accession>A0A0C3ADD4</accession>
<dbReference type="Proteomes" id="UP000054097">
    <property type="component" value="Unassembled WGS sequence"/>
</dbReference>
<evidence type="ECO:0000256" key="2">
    <source>
        <dbReference type="ARBA" id="ARBA00010617"/>
    </source>
</evidence>
<protein>
    <recommendedName>
        <fullName evidence="8">Cytochrome P450</fullName>
    </recommendedName>
</protein>
<evidence type="ECO:0000256" key="4">
    <source>
        <dbReference type="ARBA" id="ARBA00023002"/>
    </source>
</evidence>
<proteinExistence type="inferred from homology"/>
<evidence type="ECO:0000256" key="3">
    <source>
        <dbReference type="ARBA" id="ARBA00022723"/>
    </source>
</evidence>
<dbReference type="GO" id="GO:0016705">
    <property type="term" value="F:oxidoreductase activity, acting on paired donors, with incorporation or reduction of molecular oxygen"/>
    <property type="evidence" value="ECO:0007669"/>
    <property type="project" value="InterPro"/>
</dbReference>
<dbReference type="InterPro" id="IPR036396">
    <property type="entry name" value="Cyt_P450_sf"/>
</dbReference>
<dbReference type="OrthoDB" id="1844152at2759"/>
<dbReference type="GO" id="GO:0005506">
    <property type="term" value="F:iron ion binding"/>
    <property type="evidence" value="ECO:0007669"/>
    <property type="project" value="InterPro"/>
</dbReference>
<gene>
    <name evidence="6" type="ORF">M408DRAFT_28548</name>
</gene>
<reference evidence="6 7" key="1">
    <citation type="submission" date="2014-04" db="EMBL/GenBank/DDBJ databases">
        <authorList>
            <consortium name="DOE Joint Genome Institute"/>
            <person name="Kuo A."/>
            <person name="Zuccaro A."/>
            <person name="Kohler A."/>
            <person name="Nagy L.G."/>
            <person name="Floudas D."/>
            <person name="Copeland A."/>
            <person name="Barry K.W."/>
            <person name="Cichocki N."/>
            <person name="Veneault-Fourrey C."/>
            <person name="LaButti K."/>
            <person name="Lindquist E.A."/>
            <person name="Lipzen A."/>
            <person name="Lundell T."/>
            <person name="Morin E."/>
            <person name="Murat C."/>
            <person name="Sun H."/>
            <person name="Tunlid A."/>
            <person name="Henrissat B."/>
            <person name="Grigoriev I.V."/>
            <person name="Hibbett D.S."/>
            <person name="Martin F."/>
            <person name="Nordberg H.P."/>
            <person name="Cantor M.N."/>
            <person name="Hua S.X."/>
        </authorList>
    </citation>
    <scope>NUCLEOTIDE SEQUENCE [LARGE SCALE GENOMIC DNA]</scope>
    <source>
        <strain evidence="6 7">MAFF 305830</strain>
    </source>
</reference>
<evidence type="ECO:0000256" key="5">
    <source>
        <dbReference type="ARBA" id="ARBA00023004"/>
    </source>
</evidence>
<sequence length="296" mass="34165">MFLETEYSRRRTTIMPSSITYLTKHLNALFPEVFEEIQLALGELKFPENDWKKVHVFPFVLQIVARASNRIFVGAPFCRNQEWIDFNLGGPAEVMLCSTILNLFPTWTLPALGPIIGPINRRMRKARKMAGPLIEARLRLDPSEWPDDFITWLLVNAPESDRTVDEIVRRVLIVNFAAIHTSSLNLGHALYWLLARPKYIAPLREEIEETVGRLGWTKDAIGQMPKLESFMKECMRMTPLGARMSLYFFFLQLTLTRGTASHRGPDQKSPEAIHLFQRCDAPRRYFCRCPSLRNSP</sequence>
<keyword evidence="5" id="KW-0408">Iron</keyword>
<dbReference type="HOGENOM" id="CLU_940626_0_0_1"/>
<evidence type="ECO:0000313" key="6">
    <source>
        <dbReference type="EMBL" id="KIM22630.1"/>
    </source>
</evidence>
<dbReference type="SUPFAM" id="SSF48264">
    <property type="entry name" value="Cytochrome P450"/>
    <property type="match status" value="1"/>
</dbReference>
<organism evidence="6 7">
    <name type="scientific">Serendipita vermifera MAFF 305830</name>
    <dbReference type="NCBI Taxonomy" id="933852"/>
    <lineage>
        <taxon>Eukaryota</taxon>
        <taxon>Fungi</taxon>
        <taxon>Dikarya</taxon>
        <taxon>Basidiomycota</taxon>
        <taxon>Agaricomycotina</taxon>
        <taxon>Agaricomycetes</taxon>
        <taxon>Sebacinales</taxon>
        <taxon>Serendipitaceae</taxon>
        <taxon>Serendipita</taxon>
    </lineage>
</organism>
<comment type="similarity">
    <text evidence="2">Belongs to the cytochrome P450 family.</text>
</comment>
<name>A0A0C3ADD4_SERVB</name>